<dbReference type="InterPro" id="IPR019225">
    <property type="entry name" value="DUF2155"/>
</dbReference>
<proteinExistence type="predicted"/>
<evidence type="ECO:0000313" key="3">
    <source>
        <dbReference type="Proteomes" id="UP000295097"/>
    </source>
</evidence>
<accession>A0A4R3NUD2</accession>
<name>A0A4R3NUD2_9HYPH</name>
<reference evidence="2 3" key="1">
    <citation type="submission" date="2019-03" db="EMBL/GenBank/DDBJ databases">
        <title>Freshwater and sediment microbial communities from various areas in North America, analyzing microbe dynamics in response to fracking.</title>
        <authorList>
            <person name="Lamendella R."/>
        </authorList>
    </citation>
    <scope>NUCLEOTIDE SEQUENCE [LARGE SCALE GENOMIC DNA]</scope>
    <source>
        <strain evidence="2 3">175.2</strain>
    </source>
</reference>
<evidence type="ECO:0008006" key="4">
    <source>
        <dbReference type="Google" id="ProtNLM"/>
    </source>
</evidence>
<gene>
    <name evidence="2" type="ORF">EDC90_101217</name>
</gene>
<evidence type="ECO:0000256" key="1">
    <source>
        <dbReference type="SAM" id="SignalP"/>
    </source>
</evidence>
<feature type="signal peptide" evidence="1">
    <location>
        <begin position="1"/>
        <end position="32"/>
    </location>
</feature>
<keyword evidence="1" id="KW-0732">Signal</keyword>
<organism evidence="2 3">
    <name type="scientific">Martelella mediterranea</name>
    <dbReference type="NCBI Taxonomy" id="293089"/>
    <lineage>
        <taxon>Bacteria</taxon>
        <taxon>Pseudomonadati</taxon>
        <taxon>Pseudomonadota</taxon>
        <taxon>Alphaproteobacteria</taxon>
        <taxon>Hyphomicrobiales</taxon>
        <taxon>Aurantimonadaceae</taxon>
        <taxon>Martelella</taxon>
    </lineage>
</organism>
<evidence type="ECO:0000313" key="2">
    <source>
        <dbReference type="EMBL" id="TCT39520.1"/>
    </source>
</evidence>
<dbReference type="Pfam" id="PF09923">
    <property type="entry name" value="DUF2155"/>
    <property type="match status" value="1"/>
</dbReference>
<protein>
    <recommendedName>
        <fullName evidence="4">DUF2155 domain-containing protein</fullName>
    </recommendedName>
</protein>
<comment type="caution">
    <text evidence="2">The sequence shown here is derived from an EMBL/GenBank/DDBJ whole genome shotgun (WGS) entry which is preliminary data.</text>
</comment>
<dbReference type="Proteomes" id="UP000295097">
    <property type="component" value="Unassembled WGS sequence"/>
</dbReference>
<sequence>MAIAGKKIGQAVTALLALTAFTGGMQSVPASAARVENPVAVFGGIDKITGRTYTFNAYVGETVQFGRLQVTPRVCYSRDDTEKQQIDAFVQVDKVSLQNEIGRIFSGWMFADSPALNAVQDPIYDVWLTDCVQQADVPPPERVDTGSQ</sequence>
<keyword evidence="3" id="KW-1185">Reference proteome</keyword>
<dbReference type="RefSeq" id="WP_132310942.1">
    <property type="nucleotide sequence ID" value="NZ_SMAR01000012.1"/>
</dbReference>
<dbReference type="OrthoDB" id="9810376at2"/>
<dbReference type="EMBL" id="SMAR01000012">
    <property type="protein sequence ID" value="TCT39520.1"/>
    <property type="molecule type" value="Genomic_DNA"/>
</dbReference>
<dbReference type="AlphaFoldDB" id="A0A4R3NUD2"/>
<feature type="chain" id="PRO_5020763044" description="DUF2155 domain-containing protein" evidence="1">
    <location>
        <begin position="33"/>
        <end position="148"/>
    </location>
</feature>